<evidence type="ECO:0000313" key="5">
    <source>
        <dbReference type="Proteomes" id="UP000005408"/>
    </source>
</evidence>
<dbReference type="CDD" id="cd18247">
    <property type="entry name" value="BTB_POZ_KLHL18"/>
    <property type="match status" value="1"/>
</dbReference>
<dbReference type="InterPro" id="IPR011705">
    <property type="entry name" value="BACK"/>
</dbReference>
<sequence>MAEDSVVRFLKEDLPKCAFPMFEDIRRQGKLCDVTLKVGERKFTAHRIVLAASIPYFHAMFTHDMVESKQNEITMQGIDPSALEALVNFAYNGSVEIDSNNVQSLLVGASFLHLQSVKEACCDFLKKSLHPTNVLGIRSFGDQFMCQSLVEYANKYIQKHFKDVMATDEFLNLNKSELMEIISRDELNVQSEEQVFEALLTWIKRDKEIRELAMPELMVKVRLPLLTPQYLSDRVATEDLVKNCLKCRDLLDEAKDYHLMPERRSLMQTFKIRPRCCTDVPGLIYAVGGLTSSGDSMSTVECYDPITNIWNSAEDMKTVRSRVGVAVLNGRLYAIGGFDGEERLSTVEVFHQGNKKWKKVASMNCKRSALGAVAINRKLYVCGGYDGVSSLKTVEVYEPEKDVWTLLSNMLKHRSAAGVAFLDGEIYACGGHDGLSIFDSVEKYNTATNTWSYVTPMLTKRCRLGVVSLNGKLYAAGGYDGSVFLNTVECYDPVKDCWTYITSMRVRRSRVALVATYGKLYAIGGYDGLANLNSVEMYDPEKDTWKFVQSMCAHEGGVGVGVVPVEVDLDG</sequence>
<protein>
    <recommendedName>
        <fullName evidence="3">BTB domain-containing protein</fullName>
    </recommendedName>
</protein>
<dbReference type="PROSITE" id="PS50097">
    <property type="entry name" value="BTB"/>
    <property type="match status" value="1"/>
</dbReference>
<dbReference type="InterPro" id="IPR015915">
    <property type="entry name" value="Kelch-typ_b-propeller"/>
</dbReference>
<name>A0A8W8NJX5_MAGGI</name>
<dbReference type="SMART" id="SM00875">
    <property type="entry name" value="BACK"/>
    <property type="match status" value="1"/>
</dbReference>
<keyword evidence="1" id="KW-0880">Kelch repeat</keyword>
<dbReference type="FunFam" id="3.30.710.10:FF:000001">
    <property type="entry name" value="Kelch-like family member 20"/>
    <property type="match status" value="1"/>
</dbReference>
<dbReference type="PANTHER" id="PTHR24412">
    <property type="entry name" value="KELCH PROTEIN"/>
    <property type="match status" value="1"/>
</dbReference>
<keyword evidence="2" id="KW-0677">Repeat</keyword>
<feature type="domain" description="BTB" evidence="3">
    <location>
        <begin position="32"/>
        <end position="99"/>
    </location>
</feature>
<dbReference type="InterPro" id="IPR006652">
    <property type="entry name" value="Kelch_1"/>
</dbReference>
<proteinExistence type="predicted"/>
<dbReference type="Proteomes" id="UP000005408">
    <property type="component" value="Unassembled WGS sequence"/>
</dbReference>
<dbReference type="Gene3D" id="3.30.710.10">
    <property type="entry name" value="Potassium Channel Kv1.1, Chain A"/>
    <property type="match status" value="1"/>
</dbReference>
<dbReference type="OrthoDB" id="45365at2759"/>
<dbReference type="FunFam" id="1.25.40.420:FF:000001">
    <property type="entry name" value="Kelch-like family member 12"/>
    <property type="match status" value="1"/>
</dbReference>
<dbReference type="SUPFAM" id="SSF54695">
    <property type="entry name" value="POZ domain"/>
    <property type="match status" value="1"/>
</dbReference>
<accession>A0A8W8NJX5</accession>
<keyword evidence="5" id="KW-1185">Reference proteome</keyword>
<dbReference type="PIRSF" id="PIRSF037037">
    <property type="entry name" value="Kelch-like_protein_gigaxonin"/>
    <property type="match status" value="1"/>
</dbReference>
<dbReference type="InterPro" id="IPR000210">
    <property type="entry name" value="BTB/POZ_dom"/>
</dbReference>
<dbReference type="Gene3D" id="1.25.40.420">
    <property type="match status" value="1"/>
</dbReference>
<evidence type="ECO:0000259" key="3">
    <source>
        <dbReference type="PROSITE" id="PS50097"/>
    </source>
</evidence>
<dbReference type="Pfam" id="PF00651">
    <property type="entry name" value="BTB"/>
    <property type="match status" value="1"/>
</dbReference>
<organism evidence="4 5">
    <name type="scientific">Magallana gigas</name>
    <name type="common">Pacific oyster</name>
    <name type="synonym">Crassostrea gigas</name>
    <dbReference type="NCBI Taxonomy" id="29159"/>
    <lineage>
        <taxon>Eukaryota</taxon>
        <taxon>Metazoa</taxon>
        <taxon>Spiralia</taxon>
        <taxon>Lophotrochozoa</taxon>
        <taxon>Mollusca</taxon>
        <taxon>Bivalvia</taxon>
        <taxon>Autobranchia</taxon>
        <taxon>Pteriomorphia</taxon>
        <taxon>Ostreida</taxon>
        <taxon>Ostreoidea</taxon>
        <taxon>Ostreidae</taxon>
        <taxon>Magallana</taxon>
    </lineage>
</organism>
<dbReference type="CDD" id="cd18457">
    <property type="entry name" value="BACK_KLHL18"/>
    <property type="match status" value="1"/>
</dbReference>
<dbReference type="InterPro" id="IPR011333">
    <property type="entry name" value="SKP1/BTB/POZ_sf"/>
</dbReference>
<dbReference type="SMART" id="SM00612">
    <property type="entry name" value="Kelch"/>
    <property type="match status" value="6"/>
</dbReference>
<dbReference type="Pfam" id="PF07707">
    <property type="entry name" value="BACK"/>
    <property type="match status" value="1"/>
</dbReference>
<dbReference type="Gene3D" id="2.120.10.80">
    <property type="entry name" value="Kelch-type beta propeller"/>
    <property type="match status" value="2"/>
</dbReference>
<evidence type="ECO:0000256" key="2">
    <source>
        <dbReference type="ARBA" id="ARBA00022737"/>
    </source>
</evidence>
<reference evidence="4" key="1">
    <citation type="submission" date="2022-08" db="UniProtKB">
        <authorList>
            <consortium name="EnsemblMetazoa"/>
        </authorList>
    </citation>
    <scope>IDENTIFICATION</scope>
    <source>
        <strain evidence="4">05x7-T-G4-1.051#20</strain>
    </source>
</reference>
<dbReference type="SMART" id="SM00225">
    <property type="entry name" value="BTB"/>
    <property type="match status" value="1"/>
</dbReference>
<dbReference type="Pfam" id="PF24681">
    <property type="entry name" value="Kelch_KLHDC2_KLHL20_DRC7"/>
    <property type="match status" value="1"/>
</dbReference>
<dbReference type="SUPFAM" id="SSF117281">
    <property type="entry name" value="Kelch motif"/>
    <property type="match status" value="2"/>
</dbReference>
<evidence type="ECO:0000313" key="4">
    <source>
        <dbReference type="EnsemblMetazoa" id="G6155.7:cds"/>
    </source>
</evidence>
<dbReference type="InterPro" id="IPR017096">
    <property type="entry name" value="BTB-kelch_protein"/>
</dbReference>
<dbReference type="AlphaFoldDB" id="A0A8W8NJX5"/>
<dbReference type="PANTHER" id="PTHR24412:SF497">
    <property type="entry name" value="KELCH-LIKE PROTEIN 18"/>
    <property type="match status" value="1"/>
</dbReference>
<dbReference type="Pfam" id="PF01344">
    <property type="entry name" value="Kelch_1"/>
    <property type="match status" value="2"/>
</dbReference>
<dbReference type="EnsemblMetazoa" id="G6155.7">
    <property type="protein sequence ID" value="G6155.7:cds"/>
    <property type="gene ID" value="G6155"/>
</dbReference>
<evidence type="ECO:0000256" key="1">
    <source>
        <dbReference type="ARBA" id="ARBA00022441"/>
    </source>
</evidence>
<dbReference type="OMA" id="DRWTIVT"/>
<dbReference type="InterPro" id="IPR030603">
    <property type="entry name" value="KLHL18_BTB/POZ"/>
</dbReference>